<keyword evidence="10" id="KW-1185">Reference proteome</keyword>
<protein>
    <recommendedName>
        <fullName evidence="2 7">DNA repair protein RecO</fullName>
    </recommendedName>
    <alternativeName>
        <fullName evidence="6 7">Recombination protein O</fullName>
    </alternativeName>
</protein>
<evidence type="ECO:0000256" key="1">
    <source>
        <dbReference type="ARBA" id="ARBA00007452"/>
    </source>
</evidence>
<gene>
    <name evidence="7" type="primary">recO</name>
    <name evidence="9" type="ORF">SAMN05216551_11490</name>
</gene>
<comment type="function">
    <text evidence="7">Involved in DNA repair and RecF pathway recombination.</text>
</comment>
<dbReference type="InterPro" id="IPR042242">
    <property type="entry name" value="RecO_C"/>
</dbReference>
<accession>A0A1H2PUV2</accession>
<dbReference type="InterPro" id="IPR022572">
    <property type="entry name" value="DNA_rep/recomb_RecO_N"/>
</dbReference>
<dbReference type="InterPro" id="IPR012340">
    <property type="entry name" value="NA-bd_OB-fold"/>
</dbReference>
<evidence type="ECO:0000256" key="6">
    <source>
        <dbReference type="ARBA" id="ARBA00033409"/>
    </source>
</evidence>
<evidence type="ECO:0000256" key="7">
    <source>
        <dbReference type="HAMAP-Rule" id="MF_00201"/>
    </source>
</evidence>
<dbReference type="HAMAP" id="MF_00201">
    <property type="entry name" value="RecO"/>
    <property type="match status" value="1"/>
</dbReference>
<dbReference type="Pfam" id="PF02565">
    <property type="entry name" value="RecO_C"/>
    <property type="match status" value="1"/>
</dbReference>
<dbReference type="InterPro" id="IPR003717">
    <property type="entry name" value="RecO"/>
</dbReference>
<dbReference type="PANTHER" id="PTHR33991:SF1">
    <property type="entry name" value="DNA REPAIR PROTEIN RECO"/>
    <property type="match status" value="1"/>
</dbReference>
<reference evidence="10" key="1">
    <citation type="submission" date="2016-09" db="EMBL/GenBank/DDBJ databases">
        <authorList>
            <person name="Varghese N."/>
            <person name="Submissions S."/>
        </authorList>
    </citation>
    <scope>NUCLEOTIDE SEQUENCE [LARGE SCALE GENOMIC DNA]</scope>
    <source>
        <strain evidence="10">JS23</strain>
    </source>
</reference>
<evidence type="ECO:0000256" key="4">
    <source>
        <dbReference type="ARBA" id="ARBA00023172"/>
    </source>
</evidence>
<keyword evidence="5 7" id="KW-0234">DNA repair</keyword>
<evidence type="ECO:0000313" key="10">
    <source>
        <dbReference type="Proteomes" id="UP000243719"/>
    </source>
</evidence>
<dbReference type="InterPro" id="IPR037278">
    <property type="entry name" value="ARFGAP/RecO"/>
</dbReference>
<evidence type="ECO:0000259" key="8">
    <source>
        <dbReference type="Pfam" id="PF11967"/>
    </source>
</evidence>
<organism evidence="9 10">
    <name type="scientific">Chitinasiproducens palmae</name>
    <dbReference type="NCBI Taxonomy" id="1770053"/>
    <lineage>
        <taxon>Bacteria</taxon>
        <taxon>Pseudomonadati</taxon>
        <taxon>Pseudomonadota</taxon>
        <taxon>Betaproteobacteria</taxon>
        <taxon>Burkholderiales</taxon>
        <taxon>Burkholderiaceae</taxon>
        <taxon>Chitinasiproducens</taxon>
    </lineage>
</organism>
<evidence type="ECO:0000256" key="5">
    <source>
        <dbReference type="ARBA" id="ARBA00023204"/>
    </source>
</evidence>
<dbReference type="Gene3D" id="2.40.50.140">
    <property type="entry name" value="Nucleic acid-binding proteins"/>
    <property type="match status" value="1"/>
</dbReference>
<dbReference type="AlphaFoldDB" id="A0A1H2PUV2"/>
<dbReference type="SUPFAM" id="SSF50249">
    <property type="entry name" value="Nucleic acid-binding proteins"/>
    <property type="match status" value="1"/>
</dbReference>
<comment type="similarity">
    <text evidence="1 7">Belongs to the RecO family.</text>
</comment>
<dbReference type="GO" id="GO:0043590">
    <property type="term" value="C:bacterial nucleoid"/>
    <property type="evidence" value="ECO:0007669"/>
    <property type="project" value="TreeGrafter"/>
</dbReference>
<dbReference type="GO" id="GO:0006310">
    <property type="term" value="P:DNA recombination"/>
    <property type="evidence" value="ECO:0007669"/>
    <property type="project" value="UniProtKB-UniRule"/>
</dbReference>
<dbReference type="Pfam" id="PF11967">
    <property type="entry name" value="RecO_N"/>
    <property type="match status" value="1"/>
</dbReference>
<evidence type="ECO:0000256" key="2">
    <source>
        <dbReference type="ARBA" id="ARBA00021310"/>
    </source>
</evidence>
<dbReference type="PANTHER" id="PTHR33991">
    <property type="entry name" value="DNA REPAIR PROTEIN RECO"/>
    <property type="match status" value="1"/>
</dbReference>
<dbReference type="GO" id="GO:0006302">
    <property type="term" value="P:double-strand break repair"/>
    <property type="evidence" value="ECO:0007669"/>
    <property type="project" value="TreeGrafter"/>
</dbReference>
<name>A0A1H2PUV2_9BURK</name>
<proteinExistence type="inferred from homology"/>
<dbReference type="EMBL" id="FNLO01000014">
    <property type="protein sequence ID" value="SDV50993.1"/>
    <property type="molecule type" value="Genomic_DNA"/>
</dbReference>
<dbReference type="STRING" id="1770053.SAMN05216551_11490"/>
<dbReference type="Gene3D" id="1.20.1440.120">
    <property type="entry name" value="Recombination protein O, C-terminal domain"/>
    <property type="match status" value="1"/>
</dbReference>
<keyword evidence="3 7" id="KW-0227">DNA damage</keyword>
<keyword evidence="4 7" id="KW-0233">DNA recombination</keyword>
<dbReference type="OrthoDB" id="9804792at2"/>
<feature type="domain" description="DNA replication/recombination mediator RecO N-terminal" evidence="8">
    <location>
        <begin position="25"/>
        <end position="97"/>
    </location>
</feature>
<dbReference type="RefSeq" id="WP_091912363.1">
    <property type="nucleotide sequence ID" value="NZ_FNLO01000014.1"/>
</dbReference>
<dbReference type="NCBIfam" id="TIGR00613">
    <property type="entry name" value="reco"/>
    <property type="match status" value="1"/>
</dbReference>
<evidence type="ECO:0000313" key="9">
    <source>
        <dbReference type="EMBL" id="SDV50993.1"/>
    </source>
</evidence>
<dbReference type="Proteomes" id="UP000243719">
    <property type="component" value="Unassembled WGS sequence"/>
</dbReference>
<evidence type="ECO:0000256" key="3">
    <source>
        <dbReference type="ARBA" id="ARBA00022763"/>
    </source>
</evidence>
<sequence length="257" mass="29132">MATSETVARPALPRLPPRQDHRIAQQPGFVLHTYPYRETSLIAEVFTRDHGRLSLLAKGAKRPHSALRSVLHTFQPLALGWTGKGELRTMTQAEWLGGLLPLGGDALLSGFYANELLLRFLAREDAHTRLFDHYTLTLTRLAHGEPLQHTLRAFERVLLMETGYGQAFDTTDSGRRPFEPASVYTFEPERGWRAPRNDDPTVWPQVSGQTLLDIAGDDYRNPRTAAQSRQLMRFLLHLYLGGQTLNTRQILIDLQKL</sequence>
<dbReference type="SUPFAM" id="SSF57863">
    <property type="entry name" value="ArfGap/RecO-like zinc finger"/>
    <property type="match status" value="1"/>
</dbReference>